<accession>A0A3B4ZKA0</accession>
<dbReference type="PROSITE" id="PS50089">
    <property type="entry name" value="ZF_RING_2"/>
    <property type="match status" value="1"/>
</dbReference>
<name>A0A3B4ZKA0_9TELE</name>
<dbReference type="PANTHER" id="PTHR25465">
    <property type="entry name" value="B-BOX DOMAIN CONTAINING"/>
    <property type="match status" value="1"/>
</dbReference>
<dbReference type="PROSITE" id="PS00518">
    <property type="entry name" value="ZF_RING_1"/>
    <property type="match status" value="1"/>
</dbReference>
<dbReference type="SMART" id="SM00184">
    <property type="entry name" value="RING"/>
    <property type="match status" value="1"/>
</dbReference>
<evidence type="ECO:0000256" key="4">
    <source>
        <dbReference type="PROSITE-ProRule" id="PRU00175"/>
    </source>
</evidence>
<dbReference type="InterPro" id="IPR013083">
    <property type="entry name" value="Znf_RING/FYVE/PHD"/>
</dbReference>
<protein>
    <submittedName>
        <fullName evidence="6">Si:ch211-1n9.6</fullName>
    </submittedName>
</protein>
<reference evidence="6" key="1">
    <citation type="submission" date="2023-09" db="UniProtKB">
        <authorList>
            <consortium name="Ensembl"/>
        </authorList>
    </citation>
    <scope>IDENTIFICATION</scope>
</reference>
<evidence type="ECO:0000313" key="6">
    <source>
        <dbReference type="Ensembl" id="ENSSPAP00000008061.1"/>
    </source>
</evidence>
<dbReference type="InterPro" id="IPR017907">
    <property type="entry name" value="Znf_RING_CS"/>
</dbReference>
<dbReference type="STRING" id="144197.ENSSPAP00000008061"/>
<keyword evidence="3" id="KW-0862">Zinc</keyword>
<dbReference type="GO" id="GO:0008270">
    <property type="term" value="F:zinc ion binding"/>
    <property type="evidence" value="ECO:0007669"/>
    <property type="project" value="UniProtKB-KW"/>
</dbReference>
<keyword evidence="1" id="KW-0479">Metal-binding</keyword>
<dbReference type="InterPro" id="IPR001841">
    <property type="entry name" value="Znf_RING"/>
</dbReference>
<dbReference type="Pfam" id="PF15227">
    <property type="entry name" value="zf-C3HC4_4"/>
    <property type="match status" value="1"/>
</dbReference>
<proteinExistence type="predicted"/>
<dbReference type="Ensembl" id="ENSSPAT00000008215.1">
    <property type="protein sequence ID" value="ENSSPAP00000008061.1"/>
    <property type="gene ID" value="ENSSPAG00000006167.1"/>
</dbReference>
<dbReference type="GeneTree" id="ENSGT00980000198624"/>
<dbReference type="PANTHER" id="PTHR25465:SF38">
    <property type="entry name" value="E3 UBIQUITIN_ISG15 LIGASE TRIM25"/>
    <property type="match status" value="1"/>
</dbReference>
<evidence type="ECO:0000256" key="3">
    <source>
        <dbReference type="ARBA" id="ARBA00022833"/>
    </source>
</evidence>
<dbReference type="AlphaFoldDB" id="A0A3B4ZKA0"/>
<feature type="domain" description="RING-type" evidence="5">
    <location>
        <begin position="10"/>
        <end position="54"/>
    </location>
</feature>
<dbReference type="InterPro" id="IPR051051">
    <property type="entry name" value="E3_ubiq-ligase_TRIM/RNF"/>
</dbReference>
<dbReference type="SUPFAM" id="SSF57850">
    <property type="entry name" value="RING/U-box"/>
    <property type="match status" value="1"/>
</dbReference>
<dbReference type="Gene3D" id="3.30.40.10">
    <property type="entry name" value="Zinc/RING finger domain, C3HC4 (zinc finger)"/>
    <property type="match status" value="1"/>
</dbReference>
<organism evidence="6">
    <name type="scientific">Stegastes partitus</name>
    <name type="common">bicolor damselfish</name>
    <dbReference type="NCBI Taxonomy" id="144197"/>
    <lineage>
        <taxon>Eukaryota</taxon>
        <taxon>Metazoa</taxon>
        <taxon>Chordata</taxon>
        <taxon>Craniata</taxon>
        <taxon>Vertebrata</taxon>
        <taxon>Euteleostomi</taxon>
        <taxon>Actinopterygii</taxon>
        <taxon>Neopterygii</taxon>
        <taxon>Teleostei</taxon>
        <taxon>Neoteleostei</taxon>
        <taxon>Acanthomorphata</taxon>
        <taxon>Ovalentaria</taxon>
        <taxon>Pomacentridae</taxon>
        <taxon>Stegastes</taxon>
    </lineage>
</organism>
<evidence type="ECO:0000256" key="1">
    <source>
        <dbReference type="ARBA" id="ARBA00022723"/>
    </source>
</evidence>
<keyword evidence="2 4" id="KW-0863">Zinc-finger</keyword>
<evidence type="ECO:0000259" key="5">
    <source>
        <dbReference type="PROSITE" id="PS50089"/>
    </source>
</evidence>
<evidence type="ECO:0000256" key="2">
    <source>
        <dbReference type="ARBA" id="ARBA00022771"/>
    </source>
</evidence>
<sequence>MGTVEETLKCPVCQDFFTEPVTLQCRHDFCLTCIQAVWETDVSSEGPFFCPECQIFLP</sequence>